<evidence type="ECO:0000256" key="1">
    <source>
        <dbReference type="ARBA" id="ARBA00003913"/>
    </source>
</evidence>
<feature type="compositionally biased region" description="Polar residues" evidence="8">
    <location>
        <begin position="110"/>
        <end position="123"/>
    </location>
</feature>
<evidence type="ECO:0000256" key="8">
    <source>
        <dbReference type="SAM" id="MobiDB-lite"/>
    </source>
</evidence>
<gene>
    <name evidence="9" type="ORF">GOP47_0020766</name>
</gene>
<dbReference type="AlphaFoldDB" id="A0A9D4UBN8"/>
<evidence type="ECO:0000256" key="4">
    <source>
        <dbReference type="ARBA" id="ARBA00023136"/>
    </source>
</evidence>
<comment type="function">
    <text evidence="1 7">Clathrin is the major protein of the polyhedral coat of coated pits and vesicles.</text>
</comment>
<keyword evidence="10" id="KW-1185">Reference proteome</keyword>
<evidence type="ECO:0000256" key="5">
    <source>
        <dbReference type="ARBA" id="ARBA00023176"/>
    </source>
</evidence>
<reference evidence="9" key="1">
    <citation type="submission" date="2021-01" db="EMBL/GenBank/DDBJ databases">
        <title>Adiantum capillus-veneris genome.</title>
        <authorList>
            <person name="Fang Y."/>
            <person name="Liao Q."/>
        </authorList>
    </citation>
    <scope>NUCLEOTIDE SEQUENCE</scope>
    <source>
        <strain evidence="9">H3</strain>
        <tissue evidence="9">Leaf</tissue>
    </source>
</reference>
<dbReference type="InterPro" id="IPR000996">
    <property type="entry name" value="Clathrin_L-chain"/>
</dbReference>
<comment type="subcellular location">
    <subcellularLocation>
        <location evidence="2 7">Cytoplasmic vesicle membrane</location>
        <topology evidence="2 7">Peripheral membrane protein</topology>
        <orientation evidence="2 7">Cytoplasmic side</orientation>
    </subcellularLocation>
    <subcellularLocation>
        <location evidence="7">Membrane</location>
        <location evidence="7">Coated pit</location>
        <topology evidence="7">Peripheral membrane protein</topology>
        <orientation evidence="7">Cytoplasmic side</orientation>
    </subcellularLocation>
    <text evidence="7">Cytoplasmic face of coated pits and vesicles.</text>
</comment>
<feature type="compositionally biased region" description="Basic and acidic residues" evidence="8">
    <location>
        <begin position="39"/>
        <end position="62"/>
    </location>
</feature>
<dbReference type="GO" id="GO:0030132">
    <property type="term" value="C:clathrin coat of coated pit"/>
    <property type="evidence" value="ECO:0007669"/>
    <property type="project" value="InterPro"/>
</dbReference>
<keyword evidence="6 7" id="KW-0968">Cytoplasmic vesicle</keyword>
<dbReference type="Proteomes" id="UP000886520">
    <property type="component" value="Chromosome 20"/>
</dbReference>
<dbReference type="PANTHER" id="PTHR10639:SF7">
    <property type="entry name" value="CLATHRIN LIGHT CHAIN"/>
    <property type="match status" value="1"/>
</dbReference>
<evidence type="ECO:0000256" key="2">
    <source>
        <dbReference type="ARBA" id="ARBA00004180"/>
    </source>
</evidence>
<evidence type="ECO:0000256" key="6">
    <source>
        <dbReference type="ARBA" id="ARBA00023329"/>
    </source>
</evidence>
<keyword evidence="5 7" id="KW-0168">Coated pit</keyword>
<feature type="region of interest" description="Disordered" evidence="8">
    <location>
        <begin position="1"/>
        <end position="163"/>
    </location>
</feature>
<dbReference type="OrthoDB" id="782264at2759"/>
<comment type="similarity">
    <text evidence="3 7">Belongs to the clathrin light chain family.</text>
</comment>
<sequence>MASFDAYAGGGDDLGNDTRPFESDGYMGFDPRLPSQRFDSFRMPEDSYADDHYTQEDSKELGDLDEEDEFGTHKERTGSNGAFDPMPGGTSPPPPYHSSFDDELGDGRSPSMSSSNFGQSFDSRLQGDFAPADEFSQTMDSNGKGLDHDDTFAHGEGFGYGFPPPTGFHDGGAVLPPPDEMQAEEGFMLREWKRKNAIHLEEKVRNEREKLSQIIDAADVYKEGFLEKRKAHCEATKKNNRDKEKVFLENHKDFHANANKHYWKAVAELIPHELPSMELKSRGKKDQKKPAVVNHGPKPGKATDLTRMRQVLVKLKHNPPAHMILPPPAPPAVAGAEGGDGKANAGGGDGKATASAPVPSPPPAPLQKQGSIPTAAVA</sequence>
<dbReference type="PANTHER" id="PTHR10639">
    <property type="entry name" value="CLATHRIN LIGHT CHAIN"/>
    <property type="match status" value="1"/>
</dbReference>
<name>A0A9D4UBN8_ADICA</name>
<protein>
    <recommendedName>
        <fullName evidence="7">Clathrin light chain</fullName>
    </recommendedName>
</protein>
<dbReference type="Pfam" id="PF01086">
    <property type="entry name" value="Clathrin_lg_ch"/>
    <property type="match status" value="1"/>
</dbReference>
<organism evidence="9 10">
    <name type="scientific">Adiantum capillus-veneris</name>
    <name type="common">Maidenhair fern</name>
    <dbReference type="NCBI Taxonomy" id="13818"/>
    <lineage>
        <taxon>Eukaryota</taxon>
        <taxon>Viridiplantae</taxon>
        <taxon>Streptophyta</taxon>
        <taxon>Embryophyta</taxon>
        <taxon>Tracheophyta</taxon>
        <taxon>Polypodiopsida</taxon>
        <taxon>Polypodiidae</taxon>
        <taxon>Polypodiales</taxon>
        <taxon>Pteridineae</taxon>
        <taxon>Pteridaceae</taxon>
        <taxon>Vittarioideae</taxon>
        <taxon>Adiantum</taxon>
    </lineage>
</organism>
<dbReference type="GO" id="GO:0006886">
    <property type="term" value="P:intracellular protein transport"/>
    <property type="evidence" value="ECO:0007669"/>
    <property type="project" value="InterPro"/>
</dbReference>
<evidence type="ECO:0000313" key="9">
    <source>
        <dbReference type="EMBL" id="KAI5064096.1"/>
    </source>
</evidence>
<feature type="region of interest" description="Disordered" evidence="8">
    <location>
        <begin position="278"/>
        <end position="302"/>
    </location>
</feature>
<keyword evidence="4 7" id="KW-0472">Membrane</keyword>
<proteinExistence type="inferred from homology"/>
<dbReference type="EMBL" id="JABFUD020000020">
    <property type="protein sequence ID" value="KAI5064096.1"/>
    <property type="molecule type" value="Genomic_DNA"/>
</dbReference>
<feature type="region of interest" description="Disordered" evidence="8">
    <location>
        <begin position="319"/>
        <end position="378"/>
    </location>
</feature>
<evidence type="ECO:0000313" key="10">
    <source>
        <dbReference type="Proteomes" id="UP000886520"/>
    </source>
</evidence>
<comment type="caution">
    <text evidence="9">The sequence shown here is derived from an EMBL/GenBank/DDBJ whole genome shotgun (WGS) entry which is preliminary data.</text>
</comment>
<dbReference type="GO" id="GO:0072583">
    <property type="term" value="P:clathrin-dependent endocytosis"/>
    <property type="evidence" value="ECO:0007669"/>
    <property type="project" value="TreeGrafter"/>
</dbReference>
<evidence type="ECO:0000256" key="3">
    <source>
        <dbReference type="ARBA" id="ARBA00005263"/>
    </source>
</evidence>
<dbReference type="GO" id="GO:0005198">
    <property type="term" value="F:structural molecule activity"/>
    <property type="evidence" value="ECO:0007669"/>
    <property type="project" value="InterPro"/>
</dbReference>
<dbReference type="GO" id="GO:0030130">
    <property type="term" value="C:clathrin coat of trans-Golgi network vesicle"/>
    <property type="evidence" value="ECO:0007669"/>
    <property type="project" value="InterPro"/>
</dbReference>
<evidence type="ECO:0000256" key="7">
    <source>
        <dbReference type="RuleBase" id="RU363137"/>
    </source>
</evidence>
<dbReference type="GO" id="GO:0032050">
    <property type="term" value="F:clathrin heavy chain binding"/>
    <property type="evidence" value="ECO:0007669"/>
    <property type="project" value="TreeGrafter"/>
</dbReference>
<accession>A0A9D4UBN8</accession>